<accession>X0XJQ3</accession>
<dbReference type="AlphaFoldDB" id="X0XJQ3"/>
<sequence>MANLREKLKEEFISRPNRIAIQYKRNSEWIDVDYRTFERNIKSLSSYLLEQGIKKDDKIGIILENGPLWPLAFFSSISIGAIAVPIGAEYTQKEVENILKNS</sequence>
<dbReference type="Pfam" id="PF00501">
    <property type="entry name" value="AMP-binding"/>
    <property type="match status" value="1"/>
</dbReference>
<organism evidence="2">
    <name type="scientific">marine sediment metagenome</name>
    <dbReference type="NCBI Taxonomy" id="412755"/>
    <lineage>
        <taxon>unclassified sequences</taxon>
        <taxon>metagenomes</taxon>
        <taxon>ecological metagenomes</taxon>
    </lineage>
</organism>
<dbReference type="InterPro" id="IPR042099">
    <property type="entry name" value="ANL_N_sf"/>
</dbReference>
<dbReference type="Gene3D" id="3.40.50.12780">
    <property type="entry name" value="N-terminal domain of ligase-like"/>
    <property type="match status" value="1"/>
</dbReference>
<gene>
    <name evidence="2" type="ORF">S01H1_70696</name>
</gene>
<evidence type="ECO:0000259" key="1">
    <source>
        <dbReference type="Pfam" id="PF00501"/>
    </source>
</evidence>
<dbReference type="InterPro" id="IPR000873">
    <property type="entry name" value="AMP-dep_synth/lig_dom"/>
</dbReference>
<feature type="domain" description="AMP-dependent synthetase/ligase" evidence="1">
    <location>
        <begin position="15"/>
        <end position="102"/>
    </location>
</feature>
<proteinExistence type="predicted"/>
<dbReference type="SUPFAM" id="SSF56801">
    <property type="entry name" value="Acetyl-CoA synthetase-like"/>
    <property type="match status" value="1"/>
</dbReference>
<name>X0XJQ3_9ZZZZ</name>
<reference evidence="2" key="1">
    <citation type="journal article" date="2014" name="Front. Microbiol.">
        <title>High frequency of phylogenetically diverse reductive dehalogenase-homologous genes in deep subseafloor sedimentary metagenomes.</title>
        <authorList>
            <person name="Kawai M."/>
            <person name="Futagami T."/>
            <person name="Toyoda A."/>
            <person name="Takaki Y."/>
            <person name="Nishi S."/>
            <person name="Hori S."/>
            <person name="Arai W."/>
            <person name="Tsubouchi T."/>
            <person name="Morono Y."/>
            <person name="Uchiyama I."/>
            <person name="Ito T."/>
            <person name="Fujiyama A."/>
            <person name="Inagaki F."/>
            <person name="Takami H."/>
        </authorList>
    </citation>
    <scope>NUCLEOTIDE SEQUENCE</scope>
    <source>
        <strain evidence="2">Expedition CK06-06</strain>
    </source>
</reference>
<feature type="non-terminal residue" evidence="2">
    <location>
        <position position="102"/>
    </location>
</feature>
<evidence type="ECO:0000313" key="2">
    <source>
        <dbReference type="EMBL" id="GAG35557.1"/>
    </source>
</evidence>
<dbReference type="EMBL" id="BARS01047024">
    <property type="protein sequence ID" value="GAG35557.1"/>
    <property type="molecule type" value="Genomic_DNA"/>
</dbReference>
<comment type="caution">
    <text evidence="2">The sequence shown here is derived from an EMBL/GenBank/DDBJ whole genome shotgun (WGS) entry which is preliminary data.</text>
</comment>
<protein>
    <recommendedName>
        <fullName evidence="1">AMP-dependent synthetase/ligase domain-containing protein</fullName>
    </recommendedName>
</protein>